<evidence type="ECO:0000256" key="7">
    <source>
        <dbReference type="SAM" id="Phobius"/>
    </source>
</evidence>
<comment type="subcellular location">
    <subcellularLocation>
        <location evidence="1">Membrane</location>
        <topology evidence="1">Multi-pass membrane protein</topology>
    </subcellularLocation>
</comment>
<evidence type="ECO:0000256" key="2">
    <source>
        <dbReference type="ARBA" id="ARBA00022448"/>
    </source>
</evidence>
<feature type="transmembrane region" description="Helical" evidence="7">
    <location>
        <begin position="364"/>
        <end position="382"/>
    </location>
</feature>
<dbReference type="Gene3D" id="1.20.1250.20">
    <property type="entry name" value="MFS general substrate transporter like domains"/>
    <property type="match status" value="1"/>
</dbReference>
<feature type="transmembrane region" description="Helical" evidence="7">
    <location>
        <begin position="88"/>
        <end position="106"/>
    </location>
</feature>
<comment type="caution">
    <text evidence="9">The sequence shown here is derived from an EMBL/GenBank/DDBJ whole genome shotgun (WGS) entry which is preliminary data.</text>
</comment>
<keyword evidence="5 7" id="KW-0472">Membrane</keyword>
<dbReference type="InterPro" id="IPR001958">
    <property type="entry name" value="Tet-R_TetA/multi-R_MdtG-like"/>
</dbReference>
<keyword evidence="4 7" id="KW-1133">Transmembrane helix</keyword>
<evidence type="ECO:0000313" key="10">
    <source>
        <dbReference type="Proteomes" id="UP001085076"/>
    </source>
</evidence>
<name>A0A9D5HEJ9_9LILI</name>
<dbReference type="InterPro" id="IPR011701">
    <property type="entry name" value="MFS"/>
</dbReference>
<dbReference type="InterPro" id="IPR020846">
    <property type="entry name" value="MFS_dom"/>
</dbReference>
<keyword evidence="2" id="KW-0813">Transport</keyword>
<feature type="transmembrane region" description="Helical" evidence="7">
    <location>
        <begin position="248"/>
        <end position="267"/>
    </location>
</feature>
<dbReference type="GO" id="GO:0016020">
    <property type="term" value="C:membrane"/>
    <property type="evidence" value="ECO:0007669"/>
    <property type="project" value="UniProtKB-SubCell"/>
</dbReference>
<dbReference type="PANTHER" id="PTHR23504">
    <property type="entry name" value="MAJOR FACILITATOR SUPERFAMILY DOMAIN-CONTAINING PROTEIN 10"/>
    <property type="match status" value="1"/>
</dbReference>
<organism evidence="9 10">
    <name type="scientific">Dioscorea zingiberensis</name>
    <dbReference type="NCBI Taxonomy" id="325984"/>
    <lineage>
        <taxon>Eukaryota</taxon>
        <taxon>Viridiplantae</taxon>
        <taxon>Streptophyta</taxon>
        <taxon>Embryophyta</taxon>
        <taxon>Tracheophyta</taxon>
        <taxon>Spermatophyta</taxon>
        <taxon>Magnoliopsida</taxon>
        <taxon>Liliopsida</taxon>
        <taxon>Dioscoreales</taxon>
        <taxon>Dioscoreaceae</taxon>
        <taxon>Dioscorea</taxon>
    </lineage>
</organism>
<evidence type="ECO:0000256" key="4">
    <source>
        <dbReference type="ARBA" id="ARBA00022989"/>
    </source>
</evidence>
<feature type="transmembrane region" description="Helical" evidence="7">
    <location>
        <begin position="112"/>
        <end position="136"/>
    </location>
</feature>
<feature type="region of interest" description="Disordered" evidence="6">
    <location>
        <begin position="428"/>
        <end position="448"/>
    </location>
</feature>
<dbReference type="PANTHER" id="PTHR23504:SF108">
    <property type="entry name" value="OS11G0151500 PROTEIN"/>
    <property type="match status" value="1"/>
</dbReference>
<dbReference type="AlphaFoldDB" id="A0A9D5HEJ9"/>
<evidence type="ECO:0000313" key="9">
    <source>
        <dbReference type="EMBL" id="KAJ0973425.1"/>
    </source>
</evidence>
<evidence type="ECO:0000259" key="8">
    <source>
        <dbReference type="PROSITE" id="PS50850"/>
    </source>
</evidence>
<dbReference type="PROSITE" id="PS50850">
    <property type="entry name" value="MFS"/>
    <property type="match status" value="1"/>
</dbReference>
<dbReference type="EMBL" id="JAGGNH010000005">
    <property type="protein sequence ID" value="KAJ0973425.1"/>
    <property type="molecule type" value="Genomic_DNA"/>
</dbReference>
<dbReference type="CDD" id="cd17330">
    <property type="entry name" value="MFS_SLC46_TetA_like"/>
    <property type="match status" value="1"/>
</dbReference>
<evidence type="ECO:0000256" key="6">
    <source>
        <dbReference type="SAM" id="MobiDB-lite"/>
    </source>
</evidence>
<feature type="transmembrane region" description="Helical" evidence="7">
    <location>
        <begin position="306"/>
        <end position="326"/>
    </location>
</feature>
<accession>A0A9D5HEJ9</accession>
<dbReference type="PROSITE" id="PS00216">
    <property type="entry name" value="SUGAR_TRANSPORT_1"/>
    <property type="match status" value="1"/>
</dbReference>
<protein>
    <recommendedName>
        <fullName evidence="8">Major facilitator superfamily (MFS) profile domain-containing protein</fullName>
    </recommendedName>
</protein>
<gene>
    <name evidence="9" type="ORF">J5N97_021384</name>
</gene>
<feature type="transmembrane region" description="Helical" evidence="7">
    <location>
        <begin position="176"/>
        <end position="196"/>
    </location>
</feature>
<sequence length="448" mass="48925">MGALKFADLRVLRPLVHLLVPLSMHWIGFELTVPVLVDVIAGTLCPGEKSCPEAIYLTGLRQSIVGIFRIFVDLLLGQLADEYGRKPLLLLTVFTPVVPFAVLAWDQSKPSVYAYLVLHTISMIISQGSIFCIAVAYAADVVERSNRAAAFGLITGLFSASHVLGNALARFLPEEWVFEVSIALLICCTLYIKIFLAETVSESPRPLHVSGSSTMLVRILQERWYSMKDTVTLITSSGTLRSISYITFFYKLGMTGISSVLLYYLKAVFGFNKNQFSEILMVVGIGSIFSQALVFPLINPFVGEKVILCLALLASIAYALLYGLAWAPWVPYLSSSFGVIYILEKASTYAIVSKAANLSDQGKVQGFFAGIRSVASLLSPIVMSPLTSFFISSKAPFNFKGFSILLASVSMMIALVHALLLNSEDGDKDGNCRSEETRDESIEAPLVS</sequence>
<reference evidence="9" key="1">
    <citation type="submission" date="2021-03" db="EMBL/GenBank/DDBJ databases">
        <authorList>
            <person name="Li Z."/>
            <person name="Yang C."/>
        </authorList>
    </citation>
    <scope>NUCLEOTIDE SEQUENCE</scope>
    <source>
        <strain evidence="9">Dzin_1.0</strain>
        <tissue evidence="9">Leaf</tissue>
    </source>
</reference>
<evidence type="ECO:0000256" key="1">
    <source>
        <dbReference type="ARBA" id="ARBA00004141"/>
    </source>
</evidence>
<proteinExistence type="predicted"/>
<feature type="domain" description="Major facilitator superfamily (MFS) profile" evidence="8">
    <location>
        <begin position="1"/>
        <end position="426"/>
    </location>
</feature>
<dbReference type="SUPFAM" id="SSF103473">
    <property type="entry name" value="MFS general substrate transporter"/>
    <property type="match status" value="1"/>
</dbReference>
<evidence type="ECO:0000256" key="5">
    <source>
        <dbReference type="ARBA" id="ARBA00023136"/>
    </source>
</evidence>
<dbReference type="InterPro" id="IPR005829">
    <property type="entry name" value="Sugar_transporter_CS"/>
</dbReference>
<feature type="transmembrane region" description="Helical" evidence="7">
    <location>
        <begin position="402"/>
        <end position="421"/>
    </location>
</feature>
<evidence type="ECO:0000256" key="3">
    <source>
        <dbReference type="ARBA" id="ARBA00022692"/>
    </source>
</evidence>
<feature type="compositionally biased region" description="Basic and acidic residues" evidence="6">
    <location>
        <begin position="428"/>
        <end position="441"/>
    </location>
</feature>
<dbReference type="InterPro" id="IPR036259">
    <property type="entry name" value="MFS_trans_sf"/>
</dbReference>
<dbReference type="Proteomes" id="UP001085076">
    <property type="component" value="Miscellaneous, Linkage group lg05"/>
</dbReference>
<dbReference type="GO" id="GO:0022857">
    <property type="term" value="F:transmembrane transporter activity"/>
    <property type="evidence" value="ECO:0007669"/>
    <property type="project" value="InterPro"/>
</dbReference>
<keyword evidence="10" id="KW-1185">Reference proteome</keyword>
<dbReference type="Pfam" id="PF07690">
    <property type="entry name" value="MFS_1"/>
    <property type="match status" value="1"/>
</dbReference>
<feature type="transmembrane region" description="Helical" evidence="7">
    <location>
        <begin position="279"/>
        <end position="299"/>
    </location>
</feature>
<reference evidence="9" key="2">
    <citation type="journal article" date="2022" name="Hortic Res">
        <title>The genome of Dioscorea zingiberensis sheds light on the biosynthesis, origin and evolution of the medicinally important diosgenin saponins.</title>
        <authorList>
            <person name="Li Y."/>
            <person name="Tan C."/>
            <person name="Li Z."/>
            <person name="Guo J."/>
            <person name="Li S."/>
            <person name="Chen X."/>
            <person name="Wang C."/>
            <person name="Dai X."/>
            <person name="Yang H."/>
            <person name="Song W."/>
            <person name="Hou L."/>
            <person name="Xu J."/>
            <person name="Tong Z."/>
            <person name="Xu A."/>
            <person name="Yuan X."/>
            <person name="Wang W."/>
            <person name="Yang Q."/>
            <person name="Chen L."/>
            <person name="Sun Z."/>
            <person name="Wang K."/>
            <person name="Pan B."/>
            <person name="Chen J."/>
            <person name="Bao Y."/>
            <person name="Liu F."/>
            <person name="Qi X."/>
            <person name="Gang D.R."/>
            <person name="Wen J."/>
            <person name="Li J."/>
        </authorList>
    </citation>
    <scope>NUCLEOTIDE SEQUENCE</scope>
    <source>
        <strain evidence="9">Dzin_1.0</strain>
    </source>
</reference>
<dbReference type="OrthoDB" id="419616at2759"/>
<feature type="transmembrane region" description="Helical" evidence="7">
    <location>
        <begin position="148"/>
        <end position="164"/>
    </location>
</feature>
<dbReference type="PRINTS" id="PR01035">
    <property type="entry name" value="TCRTETA"/>
</dbReference>
<keyword evidence="3 7" id="KW-0812">Transmembrane</keyword>